<name>A0A345HTH1_9ACTN</name>
<dbReference type="KEGG" id="spad:DVK44_22690"/>
<feature type="transmembrane region" description="Helical" evidence="1">
    <location>
        <begin position="78"/>
        <end position="100"/>
    </location>
</feature>
<gene>
    <name evidence="2" type="ORF">DVK44_22690</name>
</gene>
<sequence>MICPHCAQNLLRKERPNMTCSKCHRVYAFDPKGNALRLHDLRVRRLVQKLSGDGQLSVSVSQLWFAASRRTRQQGSDLPGTLGCSAVAVVVGCGLIALGVSIGEEAAVATAFGGLFLVGTVIALIVSAAARRKRRQALPYDHFNALMMARWMVVYGALPTGVVDERVLKGVVRPERPAAVLLCPDTSIAAFLAANGVPQRYGLALVTDVAGVRDVPGEAPVIVLHHADPFGCRLTGLVREALPGRRVVDAGMPPRSVMNVPNALPLRGEKPRPEVVAALKGVSATGALTGAEVAWLADGYTGTLAAVPPAKLLATVTRVVERVAGTGVPADQRAKDLGFLTWPVEGAA</sequence>
<dbReference type="AlphaFoldDB" id="A0A345HTH1"/>
<evidence type="ECO:0000313" key="2">
    <source>
        <dbReference type="EMBL" id="AXG79995.1"/>
    </source>
</evidence>
<keyword evidence="1" id="KW-0472">Membrane</keyword>
<keyword evidence="1" id="KW-0812">Transmembrane</keyword>
<evidence type="ECO:0000256" key="1">
    <source>
        <dbReference type="SAM" id="Phobius"/>
    </source>
</evidence>
<proteinExistence type="predicted"/>
<reference evidence="3" key="1">
    <citation type="submission" date="2018-07" db="EMBL/GenBank/DDBJ databases">
        <authorList>
            <person name="Zhao J."/>
        </authorList>
    </citation>
    <scope>NUCLEOTIDE SEQUENCE [LARGE SCALE GENOMIC DNA]</scope>
    <source>
        <strain evidence="3">GSSD-12</strain>
    </source>
</reference>
<dbReference type="EMBL" id="CP031194">
    <property type="protein sequence ID" value="AXG79995.1"/>
    <property type="molecule type" value="Genomic_DNA"/>
</dbReference>
<evidence type="ECO:0000313" key="3">
    <source>
        <dbReference type="Proteomes" id="UP000253868"/>
    </source>
</evidence>
<dbReference type="OrthoDB" id="4524486at2"/>
<protein>
    <submittedName>
        <fullName evidence="2">Uncharacterized protein</fullName>
    </submittedName>
</protein>
<dbReference type="Proteomes" id="UP000253868">
    <property type="component" value="Chromosome"/>
</dbReference>
<keyword evidence="1" id="KW-1133">Transmembrane helix</keyword>
<accession>A0A345HTH1</accession>
<feature type="transmembrane region" description="Helical" evidence="1">
    <location>
        <begin position="106"/>
        <end position="130"/>
    </location>
</feature>
<keyword evidence="3" id="KW-1185">Reference proteome</keyword>
<organism evidence="2 3">
    <name type="scientific">Streptomyces paludis</name>
    <dbReference type="NCBI Taxonomy" id="2282738"/>
    <lineage>
        <taxon>Bacteria</taxon>
        <taxon>Bacillati</taxon>
        <taxon>Actinomycetota</taxon>
        <taxon>Actinomycetes</taxon>
        <taxon>Kitasatosporales</taxon>
        <taxon>Streptomycetaceae</taxon>
        <taxon>Streptomyces</taxon>
    </lineage>
</organism>